<accession>A0AAV5LHY2</accession>
<dbReference type="EMBL" id="BPVZ01000119">
    <property type="protein sequence ID" value="GKV36949.1"/>
    <property type="molecule type" value="Genomic_DNA"/>
</dbReference>
<comment type="caution">
    <text evidence="2">The sequence shown here is derived from an EMBL/GenBank/DDBJ whole genome shotgun (WGS) entry which is preliminary data.</text>
</comment>
<sequence length="35" mass="3824">MPNNSCLLMCITYIYANCSAINLVAAAYQHLSGQM</sequence>
<keyword evidence="1" id="KW-0812">Transmembrane</keyword>
<gene>
    <name evidence="2" type="ORF">SLEP1_g45031</name>
</gene>
<name>A0AAV5LHY2_9ROSI</name>
<dbReference type="AlphaFoldDB" id="A0AAV5LHY2"/>
<organism evidence="2 3">
    <name type="scientific">Rubroshorea leprosula</name>
    <dbReference type="NCBI Taxonomy" id="152421"/>
    <lineage>
        <taxon>Eukaryota</taxon>
        <taxon>Viridiplantae</taxon>
        <taxon>Streptophyta</taxon>
        <taxon>Embryophyta</taxon>
        <taxon>Tracheophyta</taxon>
        <taxon>Spermatophyta</taxon>
        <taxon>Magnoliopsida</taxon>
        <taxon>eudicotyledons</taxon>
        <taxon>Gunneridae</taxon>
        <taxon>Pentapetalae</taxon>
        <taxon>rosids</taxon>
        <taxon>malvids</taxon>
        <taxon>Malvales</taxon>
        <taxon>Dipterocarpaceae</taxon>
        <taxon>Rubroshorea</taxon>
    </lineage>
</organism>
<keyword evidence="3" id="KW-1185">Reference proteome</keyword>
<evidence type="ECO:0000313" key="2">
    <source>
        <dbReference type="EMBL" id="GKV36949.1"/>
    </source>
</evidence>
<dbReference type="Proteomes" id="UP001054252">
    <property type="component" value="Unassembled WGS sequence"/>
</dbReference>
<reference evidence="2 3" key="1">
    <citation type="journal article" date="2021" name="Commun. Biol.">
        <title>The genome of Shorea leprosula (Dipterocarpaceae) highlights the ecological relevance of drought in aseasonal tropical rainforests.</title>
        <authorList>
            <person name="Ng K.K.S."/>
            <person name="Kobayashi M.J."/>
            <person name="Fawcett J.A."/>
            <person name="Hatakeyama M."/>
            <person name="Paape T."/>
            <person name="Ng C.H."/>
            <person name="Ang C.C."/>
            <person name="Tnah L.H."/>
            <person name="Lee C.T."/>
            <person name="Nishiyama T."/>
            <person name="Sese J."/>
            <person name="O'Brien M.J."/>
            <person name="Copetti D."/>
            <person name="Mohd Noor M.I."/>
            <person name="Ong R.C."/>
            <person name="Putra M."/>
            <person name="Sireger I.Z."/>
            <person name="Indrioko S."/>
            <person name="Kosugi Y."/>
            <person name="Izuno A."/>
            <person name="Isagi Y."/>
            <person name="Lee S.L."/>
            <person name="Shimizu K.K."/>
        </authorList>
    </citation>
    <scope>NUCLEOTIDE SEQUENCE [LARGE SCALE GENOMIC DNA]</scope>
    <source>
        <strain evidence="2">214</strain>
    </source>
</reference>
<keyword evidence="1" id="KW-1133">Transmembrane helix</keyword>
<proteinExistence type="predicted"/>
<protein>
    <submittedName>
        <fullName evidence="2">Uncharacterized protein</fullName>
    </submittedName>
</protein>
<evidence type="ECO:0000256" key="1">
    <source>
        <dbReference type="SAM" id="Phobius"/>
    </source>
</evidence>
<keyword evidence="1" id="KW-0472">Membrane</keyword>
<feature type="transmembrane region" description="Helical" evidence="1">
    <location>
        <begin position="7"/>
        <end position="28"/>
    </location>
</feature>
<evidence type="ECO:0000313" key="3">
    <source>
        <dbReference type="Proteomes" id="UP001054252"/>
    </source>
</evidence>